<dbReference type="InterPro" id="IPR006195">
    <property type="entry name" value="aa-tRNA-synth_II"/>
</dbReference>
<comment type="caution">
    <text evidence="7">The sequence shown here is derived from an EMBL/GenBank/DDBJ whole genome shotgun (WGS) entry which is preliminary data.</text>
</comment>
<dbReference type="PANTHER" id="PTHR22594">
    <property type="entry name" value="ASPARTYL/LYSYL-TRNA SYNTHETASE"/>
    <property type="match status" value="1"/>
</dbReference>
<dbReference type="Pfam" id="PF00152">
    <property type="entry name" value="tRNA-synt_2"/>
    <property type="match status" value="1"/>
</dbReference>
<dbReference type="InterPro" id="IPR045864">
    <property type="entry name" value="aa-tRNA-synth_II/BPL/LPL"/>
</dbReference>
<evidence type="ECO:0000313" key="7">
    <source>
        <dbReference type="EMBL" id="HHK68572.1"/>
    </source>
</evidence>
<evidence type="ECO:0000259" key="6">
    <source>
        <dbReference type="PROSITE" id="PS50862"/>
    </source>
</evidence>
<protein>
    <recommendedName>
        <fullName evidence="6">Aminoacyl-transfer RNA synthetases class-II family profile domain-containing protein</fullName>
    </recommendedName>
</protein>
<evidence type="ECO:0000256" key="4">
    <source>
        <dbReference type="ARBA" id="ARBA00022917"/>
    </source>
</evidence>
<keyword evidence="5" id="KW-0030">Aminoacyl-tRNA synthetase</keyword>
<name>A0A7C5QEK6_CALS0</name>
<evidence type="ECO:0000256" key="2">
    <source>
        <dbReference type="ARBA" id="ARBA00022741"/>
    </source>
</evidence>
<reference evidence="7" key="1">
    <citation type="journal article" date="2020" name="mSystems">
        <title>Genome- and Community-Level Interaction Insights into Carbon Utilization and Element Cycling Functions of Hydrothermarchaeota in Hydrothermal Sediment.</title>
        <authorList>
            <person name="Zhou Z."/>
            <person name="Liu Y."/>
            <person name="Xu W."/>
            <person name="Pan J."/>
            <person name="Luo Z.H."/>
            <person name="Li M."/>
        </authorList>
    </citation>
    <scope>NUCLEOTIDE SEQUENCE [LARGE SCALE GENOMIC DNA]</scope>
    <source>
        <strain evidence="7">SpSt-1056</strain>
    </source>
</reference>
<gene>
    <name evidence="7" type="ORF">ENM11_05400</name>
</gene>
<dbReference type="GO" id="GO:0006421">
    <property type="term" value="P:asparaginyl-tRNA aminoacylation"/>
    <property type="evidence" value="ECO:0007669"/>
    <property type="project" value="TreeGrafter"/>
</dbReference>
<dbReference type="EMBL" id="DRWN01000044">
    <property type="protein sequence ID" value="HHK68572.1"/>
    <property type="molecule type" value="Genomic_DNA"/>
</dbReference>
<dbReference type="PROSITE" id="PS50862">
    <property type="entry name" value="AA_TRNA_LIGASE_II"/>
    <property type="match status" value="1"/>
</dbReference>
<keyword evidence="2" id="KW-0547">Nucleotide-binding</keyword>
<dbReference type="GO" id="GO:0004816">
    <property type="term" value="F:asparagine-tRNA ligase activity"/>
    <property type="evidence" value="ECO:0007669"/>
    <property type="project" value="TreeGrafter"/>
</dbReference>
<accession>A0A7C5QEK6</accession>
<dbReference type="NCBIfam" id="NF005052">
    <property type="entry name" value="PRK06462.1-1"/>
    <property type="match status" value="1"/>
</dbReference>
<keyword evidence="1" id="KW-0436">Ligase</keyword>
<dbReference type="AlphaFoldDB" id="A0A7C5QEK6"/>
<evidence type="ECO:0000256" key="3">
    <source>
        <dbReference type="ARBA" id="ARBA00022840"/>
    </source>
</evidence>
<evidence type="ECO:0000256" key="5">
    <source>
        <dbReference type="ARBA" id="ARBA00023146"/>
    </source>
</evidence>
<dbReference type="GO" id="GO:0005524">
    <property type="term" value="F:ATP binding"/>
    <property type="evidence" value="ECO:0007669"/>
    <property type="project" value="UniProtKB-KW"/>
</dbReference>
<dbReference type="PANTHER" id="PTHR22594:SF48">
    <property type="entry name" value="ASPARAGINYL-TRNA SYNTHETASE-RELATED PROTEIN (N-TRUNCATION)"/>
    <property type="match status" value="1"/>
</dbReference>
<proteinExistence type="predicted"/>
<keyword evidence="3" id="KW-0067">ATP-binding</keyword>
<organism evidence="7">
    <name type="scientific">Caldiarchaeum subterraneum</name>
    <dbReference type="NCBI Taxonomy" id="311458"/>
    <lineage>
        <taxon>Archaea</taxon>
        <taxon>Nitrososphaerota</taxon>
        <taxon>Candidatus Caldarchaeales</taxon>
        <taxon>Candidatus Caldarchaeaceae</taxon>
        <taxon>Candidatus Caldarchaeum</taxon>
    </lineage>
</organism>
<evidence type="ECO:0000256" key="1">
    <source>
        <dbReference type="ARBA" id="ARBA00022598"/>
    </source>
</evidence>
<keyword evidence="4" id="KW-0648">Protein biosynthesis</keyword>
<feature type="domain" description="Aminoacyl-transfer RNA synthetases class-II family profile" evidence="6">
    <location>
        <begin position="25"/>
        <end position="326"/>
    </location>
</feature>
<dbReference type="SUPFAM" id="SSF55681">
    <property type="entry name" value="Class II aaRS and biotin synthetases"/>
    <property type="match status" value="1"/>
</dbReference>
<dbReference type="Gene3D" id="3.30.930.10">
    <property type="entry name" value="Bira Bifunctional Protein, Domain 2"/>
    <property type="match status" value="1"/>
</dbReference>
<sequence length="326" mass="37102">MLKPPIELLEKHYKAIRSRRSYLIFKVQTLISRAARDWLDSHNFLELIPPIIGPVTDPGIRGAKQATIDYYGREYKVMSSAILYKQMLATAFGKIYFFSPNIRLEPIESATTGRHLAEFVQIDIEEADVDYKAAMSTAEQLLSYVVNYTREHGAEYLKELGRTLPKFNPPFKKITHAEAVETLRSLGEKVNPTAEIPWPQEEKLSHVIGEPFFITDYPRGARGFYDMENPEKPGILKDFDLLYPEGYGEAASGAEREYEYAKVLARLRESGENPAKYGWYLDMLKDGIRPSSGFGIGLERLTRYVCGLQAVWEARPYPKVAGVYSP</sequence>
<dbReference type="InterPro" id="IPR004364">
    <property type="entry name" value="Aa-tRNA-synt_II"/>
</dbReference>